<dbReference type="GO" id="GO:0000287">
    <property type="term" value="F:magnesium ion binding"/>
    <property type="evidence" value="ECO:0007669"/>
    <property type="project" value="InterPro"/>
</dbReference>
<dbReference type="RefSeq" id="WP_107958433.1">
    <property type="nucleotide sequence ID" value="NZ_JASPFP010000001.1"/>
</dbReference>
<evidence type="ECO:0000259" key="3">
    <source>
        <dbReference type="Pfam" id="PF01648"/>
    </source>
</evidence>
<dbReference type="SUPFAM" id="SSF56214">
    <property type="entry name" value="4'-phosphopantetheinyl transferase"/>
    <property type="match status" value="2"/>
</dbReference>
<evidence type="ECO:0000313" key="6">
    <source>
        <dbReference type="Proteomes" id="UP000244189"/>
    </source>
</evidence>
<organism evidence="5 6">
    <name type="scientific">Sphingomonas aurantiaca</name>
    <dbReference type="NCBI Taxonomy" id="185949"/>
    <lineage>
        <taxon>Bacteria</taxon>
        <taxon>Pseudomonadati</taxon>
        <taxon>Pseudomonadota</taxon>
        <taxon>Alphaproteobacteria</taxon>
        <taxon>Sphingomonadales</taxon>
        <taxon>Sphingomonadaceae</taxon>
        <taxon>Sphingomonas</taxon>
    </lineage>
</organism>
<keyword evidence="6" id="KW-1185">Reference proteome</keyword>
<dbReference type="Gene3D" id="3.90.470.20">
    <property type="entry name" value="4'-phosphopantetheinyl transferase domain"/>
    <property type="match status" value="2"/>
</dbReference>
<evidence type="ECO:0000256" key="2">
    <source>
        <dbReference type="ARBA" id="ARBA00022679"/>
    </source>
</evidence>
<dbReference type="InterPro" id="IPR055066">
    <property type="entry name" value="AASDHPPT_N"/>
</dbReference>
<dbReference type="PANTHER" id="PTHR12215">
    <property type="entry name" value="PHOSPHOPANTETHEINE TRANSFERASE"/>
    <property type="match status" value="1"/>
</dbReference>
<dbReference type="Pfam" id="PF22624">
    <property type="entry name" value="AASDHPPT_N"/>
    <property type="match status" value="1"/>
</dbReference>
<dbReference type="Pfam" id="PF01648">
    <property type="entry name" value="ACPS"/>
    <property type="match status" value="1"/>
</dbReference>
<dbReference type="Proteomes" id="UP000244189">
    <property type="component" value="Unassembled WGS sequence"/>
</dbReference>
<sequence>MLRSATPFRSPAPGAAVLADAAGQALSTIDVWTISLDAGSADVVAAAAVLDAAERARAARFVFERDRTAFTIARAALRHILAGYVGLPADRVPLSTGTFGKPQLGAPCHLTGVQFNVAHSGQQALVAVTRQRAIGIDIEHVRPMHDLDGVAAIVLSPAEYRVFTDCTPDDRLELFLSAWTRKEAYLKARGEGLARSPTLLECSALLGGAETIRDPDDDSAARRWSVITWCEADYRAALVAEGPLDTITFK</sequence>
<proteinExistence type="inferred from homology"/>
<dbReference type="InterPro" id="IPR008278">
    <property type="entry name" value="4-PPantetheinyl_Trfase_dom"/>
</dbReference>
<comment type="caution">
    <text evidence="5">The sequence shown here is derived from an EMBL/GenBank/DDBJ whole genome shotgun (WGS) entry which is preliminary data.</text>
</comment>
<dbReference type="AlphaFoldDB" id="A0A2T5GK69"/>
<keyword evidence="2 5" id="KW-0808">Transferase</keyword>
<reference evidence="5 6" key="1">
    <citation type="submission" date="2018-04" db="EMBL/GenBank/DDBJ databases">
        <title>Genomic Encyclopedia of Type Strains, Phase III (KMG-III): the genomes of soil and plant-associated and newly described type strains.</title>
        <authorList>
            <person name="Whitman W."/>
        </authorList>
    </citation>
    <scope>NUCLEOTIDE SEQUENCE [LARGE SCALE GENOMIC DNA]</scope>
    <source>
        <strain evidence="5 6">MA101b</strain>
    </source>
</reference>
<dbReference type="GO" id="GO:0005829">
    <property type="term" value="C:cytosol"/>
    <property type="evidence" value="ECO:0007669"/>
    <property type="project" value="TreeGrafter"/>
</dbReference>
<dbReference type="GO" id="GO:0008897">
    <property type="term" value="F:holo-[acyl-carrier-protein] synthase activity"/>
    <property type="evidence" value="ECO:0007669"/>
    <property type="project" value="InterPro"/>
</dbReference>
<dbReference type="PANTHER" id="PTHR12215:SF10">
    <property type="entry name" value="L-AMINOADIPATE-SEMIALDEHYDE DEHYDROGENASE-PHOSPHOPANTETHEINYL TRANSFERASE"/>
    <property type="match status" value="1"/>
</dbReference>
<comment type="similarity">
    <text evidence="1">Belongs to the P-Pant transferase superfamily. Gsp/Sfp/HetI/AcpT family.</text>
</comment>
<evidence type="ECO:0000259" key="4">
    <source>
        <dbReference type="Pfam" id="PF22624"/>
    </source>
</evidence>
<dbReference type="InterPro" id="IPR037143">
    <property type="entry name" value="4-PPantetheinyl_Trfase_dom_sf"/>
</dbReference>
<protein>
    <submittedName>
        <fullName evidence="5">4'-phosphopantetheinyl transferase</fullName>
    </submittedName>
</protein>
<evidence type="ECO:0000313" key="5">
    <source>
        <dbReference type="EMBL" id="PTQ59722.1"/>
    </source>
</evidence>
<evidence type="ECO:0000256" key="1">
    <source>
        <dbReference type="ARBA" id="ARBA00010990"/>
    </source>
</evidence>
<feature type="domain" description="4'-phosphopantetheinyl transferase" evidence="3">
    <location>
        <begin position="133"/>
        <end position="238"/>
    </location>
</feature>
<feature type="domain" description="4'-phosphopantetheinyl transferase N-terminal" evidence="4">
    <location>
        <begin position="41"/>
        <end position="128"/>
    </location>
</feature>
<name>A0A2T5GK69_9SPHN</name>
<dbReference type="InterPro" id="IPR050559">
    <property type="entry name" value="P-Pant_transferase_sf"/>
</dbReference>
<dbReference type="GO" id="GO:0019878">
    <property type="term" value="P:lysine biosynthetic process via aminoadipic acid"/>
    <property type="evidence" value="ECO:0007669"/>
    <property type="project" value="TreeGrafter"/>
</dbReference>
<gene>
    <name evidence="5" type="ORF">C8J26_2574</name>
</gene>
<accession>A0A2T5GK69</accession>
<dbReference type="EMBL" id="QAOG01000004">
    <property type="protein sequence ID" value="PTQ59722.1"/>
    <property type="molecule type" value="Genomic_DNA"/>
</dbReference>